<dbReference type="RefSeq" id="WP_135035650.1">
    <property type="nucleotide sequence ID" value="NZ_CAMUAT010000067.1"/>
</dbReference>
<keyword evidence="5" id="KW-0547">Nucleotide-binding</keyword>
<dbReference type="InterPro" id="IPR027417">
    <property type="entry name" value="P-loop_NTPase"/>
</dbReference>
<dbReference type="SUPFAM" id="SSF52540">
    <property type="entry name" value="P-loop containing nucleoside triphosphate hydrolases"/>
    <property type="match status" value="1"/>
</dbReference>
<keyword evidence="4" id="KW-0812">Transmembrane</keyword>
<name>A0A7K3MNC7_9BACE</name>
<keyword evidence="3" id="KW-1003">Cell membrane</keyword>
<protein>
    <submittedName>
        <fullName evidence="10">Peptidase domain-containing ABC transporter</fullName>
    </submittedName>
</protein>
<comment type="subcellular location">
    <subcellularLocation>
        <location evidence="1">Cell membrane</location>
        <topology evidence="1">Multi-pass membrane protein</topology>
    </subcellularLocation>
</comment>
<dbReference type="Gene3D" id="3.90.70.10">
    <property type="entry name" value="Cysteine proteinases"/>
    <property type="match status" value="1"/>
</dbReference>
<dbReference type="SMART" id="SM00382">
    <property type="entry name" value="AAA"/>
    <property type="match status" value="1"/>
</dbReference>
<dbReference type="GO" id="GO:0006508">
    <property type="term" value="P:proteolysis"/>
    <property type="evidence" value="ECO:0007669"/>
    <property type="project" value="InterPro"/>
</dbReference>
<sequence>MGFKLTRQFDQMDCGPACIRMVANHYGKKYPLSYLRSVSCLSREGVSIAGIRFALTDIGIHSASYEVTLEQLRQCPLPAILHWEQNHFVVLYKIRWSRLKKEWQYYVANPAYGKHTFTEKDFKSYWQNGEKGVAIALKPTETFYRKGTVKEKHSLLRFGKKYVWPFRREMGQLAFGLLSGILLSLVAPFMTQAMVDNGIGMKDMGVIKSLLMAQVALFIGTFSMGLISSWVTLYIGTRININILQDYLTKLLHLPMTFFETKSIGDYQQRLGDHARLQGFTTQGTMQTAFSLLSCSVLLVIIGYYSILILVAYLFLTGLSTLWMTYFFRKRKSLDYEQFRLSSQNQNKLYELLNGIADIKLNCYEDYKIKEWQGMQEKLYAMSRKTLRLGQIQSTGYTLIGQVRNIIITFWIAVEVTNGNLTFGMMMSISSIIGQVNGPLSQLIGFLQQFQDAKISLERSEEVHLCKNEDEDELKEMPVNGPKDINLVDVGYSYTGNIGKSALQDISFCIPAGKMTAIVGESGSGKTTLMKLLLKFDKPTTGHILLDGKELSIYKAASIRKHSGIVMQDSFIFSDTIRRNIIMGEEESEEKLEQAIEAACLADYIADLPLGTHTKIGTEGNGVSGGERQRIMIARAIYKNPDYLIMDEATSSLDAENERKITENLNRIFKGRTLIVIAHRLSTVRDADQIVFLKHGRLEEIGTHEELIEKRGGYFNLVKNQLELAK</sequence>
<dbReference type="InterPro" id="IPR017871">
    <property type="entry name" value="ABC_transporter-like_CS"/>
</dbReference>
<dbReference type="InterPro" id="IPR011527">
    <property type="entry name" value="ABC1_TM_dom"/>
</dbReference>
<dbReference type="PANTHER" id="PTHR43394:SF1">
    <property type="entry name" value="ATP-BINDING CASSETTE SUB-FAMILY B MEMBER 10, MITOCHONDRIAL"/>
    <property type="match status" value="1"/>
</dbReference>
<evidence type="ECO:0000256" key="7">
    <source>
        <dbReference type="ARBA" id="ARBA00022840"/>
    </source>
</evidence>
<dbReference type="CDD" id="cd18571">
    <property type="entry name" value="ABC_6TM_peptidase_like"/>
    <property type="match status" value="1"/>
</dbReference>
<evidence type="ECO:0000256" key="5">
    <source>
        <dbReference type="ARBA" id="ARBA00022741"/>
    </source>
</evidence>
<dbReference type="Pfam" id="PF00005">
    <property type="entry name" value="ABC_tran"/>
    <property type="match status" value="1"/>
</dbReference>
<dbReference type="PROSITE" id="PS00211">
    <property type="entry name" value="ABC_TRANSPORTER_1"/>
    <property type="match status" value="1"/>
</dbReference>
<dbReference type="OrthoDB" id="9760358at2"/>
<dbReference type="InterPro" id="IPR005074">
    <property type="entry name" value="Peptidase_C39"/>
</dbReference>
<reference evidence="10 11" key="1">
    <citation type="submission" date="2019-03" db="EMBL/GenBank/DDBJ databases">
        <title>Diversity of the mouse oral microbiome.</title>
        <authorList>
            <person name="Joseph S."/>
            <person name="Aduse-Opoku J."/>
            <person name="Curtis M."/>
            <person name="Wade W."/>
            <person name="Hashim A."/>
        </authorList>
    </citation>
    <scope>NUCLEOTIDE SEQUENCE [LARGE SCALE GENOMIC DNA]</scope>
    <source>
        <strain evidence="10 11">P2318</strain>
    </source>
</reference>
<dbReference type="PANTHER" id="PTHR43394">
    <property type="entry name" value="ATP-DEPENDENT PERMEASE MDL1, MITOCHONDRIAL"/>
    <property type="match status" value="1"/>
</dbReference>
<dbReference type="Proteomes" id="UP000298073">
    <property type="component" value="Unassembled WGS sequence"/>
</dbReference>
<organism evidence="10 11">
    <name type="scientific">Bacteroides acidifaciens</name>
    <dbReference type="NCBI Taxonomy" id="85831"/>
    <lineage>
        <taxon>Bacteria</taxon>
        <taxon>Pseudomonadati</taxon>
        <taxon>Bacteroidota</taxon>
        <taxon>Bacteroidia</taxon>
        <taxon>Bacteroidales</taxon>
        <taxon>Bacteroidaceae</taxon>
        <taxon>Bacteroides</taxon>
    </lineage>
</organism>
<evidence type="ECO:0000256" key="2">
    <source>
        <dbReference type="ARBA" id="ARBA00022448"/>
    </source>
</evidence>
<dbReference type="FunFam" id="3.40.50.300:FF:000221">
    <property type="entry name" value="Multidrug ABC transporter ATP-binding protein"/>
    <property type="match status" value="1"/>
</dbReference>
<accession>A0A7K3MNC7</accession>
<comment type="caution">
    <text evidence="10">The sequence shown here is derived from an EMBL/GenBank/DDBJ whole genome shotgun (WGS) entry which is preliminary data.</text>
</comment>
<evidence type="ECO:0000256" key="8">
    <source>
        <dbReference type="ARBA" id="ARBA00022989"/>
    </source>
</evidence>
<evidence type="ECO:0000313" key="10">
    <source>
        <dbReference type="EMBL" id="TFU51833.1"/>
    </source>
</evidence>
<dbReference type="AlphaFoldDB" id="A0A7K3MNC7"/>
<dbReference type="SUPFAM" id="SSF90123">
    <property type="entry name" value="ABC transporter transmembrane region"/>
    <property type="match status" value="1"/>
</dbReference>
<keyword evidence="8" id="KW-1133">Transmembrane helix</keyword>
<evidence type="ECO:0000256" key="6">
    <source>
        <dbReference type="ARBA" id="ARBA00022801"/>
    </source>
</evidence>
<dbReference type="GO" id="GO:0005886">
    <property type="term" value="C:plasma membrane"/>
    <property type="evidence" value="ECO:0007669"/>
    <property type="project" value="UniProtKB-SubCell"/>
</dbReference>
<dbReference type="PROSITE" id="PS50929">
    <property type="entry name" value="ABC_TM1F"/>
    <property type="match status" value="1"/>
</dbReference>
<dbReference type="GO" id="GO:0008233">
    <property type="term" value="F:peptidase activity"/>
    <property type="evidence" value="ECO:0007669"/>
    <property type="project" value="InterPro"/>
</dbReference>
<proteinExistence type="predicted"/>
<dbReference type="PROSITE" id="PS50990">
    <property type="entry name" value="PEPTIDASE_C39"/>
    <property type="match status" value="1"/>
</dbReference>
<gene>
    <name evidence="10" type="ORF">E4T97_03130</name>
</gene>
<dbReference type="Pfam" id="PF03412">
    <property type="entry name" value="Peptidase_C39"/>
    <property type="match status" value="1"/>
</dbReference>
<dbReference type="Pfam" id="PF00664">
    <property type="entry name" value="ABC_membrane"/>
    <property type="match status" value="1"/>
</dbReference>
<keyword evidence="2" id="KW-0813">Transport</keyword>
<dbReference type="GO" id="GO:0016887">
    <property type="term" value="F:ATP hydrolysis activity"/>
    <property type="evidence" value="ECO:0007669"/>
    <property type="project" value="InterPro"/>
</dbReference>
<evidence type="ECO:0000256" key="4">
    <source>
        <dbReference type="ARBA" id="ARBA00022692"/>
    </source>
</evidence>
<dbReference type="GO" id="GO:0005524">
    <property type="term" value="F:ATP binding"/>
    <property type="evidence" value="ECO:0007669"/>
    <property type="project" value="UniProtKB-KW"/>
</dbReference>
<evidence type="ECO:0000256" key="1">
    <source>
        <dbReference type="ARBA" id="ARBA00004651"/>
    </source>
</evidence>
<dbReference type="PROSITE" id="PS50893">
    <property type="entry name" value="ABC_TRANSPORTER_2"/>
    <property type="match status" value="1"/>
</dbReference>
<evidence type="ECO:0000256" key="3">
    <source>
        <dbReference type="ARBA" id="ARBA00022475"/>
    </source>
</evidence>
<dbReference type="Gene3D" id="3.40.50.300">
    <property type="entry name" value="P-loop containing nucleotide triphosphate hydrolases"/>
    <property type="match status" value="1"/>
</dbReference>
<keyword evidence="7" id="KW-0067">ATP-binding</keyword>
<dbReference type="GO" id="GO:0015421">
    <property type="term" value="F:ABC-type oligopeptide transporter activity"/>
    <property type="evidence" value="ECO:0007669"/>
    <property type="project" value="TreeGrafter"/>
</dbReference>
<keyword evidence="6" id="KW-0378">Hydrolase</keyword>
<evidence type="ECO:0000313" key="11">
    <source>
        <dbReference type="Proteomes" id="UP000298073"/>
    </source>
</evidence>
<keyword evidence="9" id="KW-0472">Membrane</keyword>
<dbReference type="Gene3D" id="1.20.1560.10">
    <property type="entry name" value="ABC transporter type 1, transmembrane domain"/>
    <property type="match status" value="1"/>
</dbReference>
<dbReference type="InterPro" id="IPR003439">
    <property type="entry name" value="ABC_transporter-like_ATP-bd"/>
</dbReference>
<dbReference type="InterPro" id="IPR036640">
    <property type="entry name" value="ABC1_TM_sf"/>
</dbReference>
<dbReference type="InterPro" id="IPR003593">
    <property type="entry name" value="AAA+_ATPase"/>
</dbReference>
<dbReference type="InterPro" id="IPR039421">
    <property type="entry name" value="Type_1_exporter"/>
</dbReference>
<dbReference type="EMBL" id="SPPV01000004">
    <property type="protein sequence ID" value="TFU51833.1"/>
    <property type="molecule type" value="Genomic_DNA"/>
</dbReference>
<evidence type="ECO:0000256" key="9">
    <source>
        <dbReference type="ARBA" id="ARBA00023136"/>
    </source>
</evidence>